<gene>
    <name evidence="2" type="ORF">CH379_008750</name>
    <name evidence="3" type="ORF">CH379_12950</name>
</gene>
<accession>A0A2N0BIT5</accession>
<dbReference type="SUPFAM" id="SSF159894">
    <property type="entry name" value="YgaC/TfoX-N like"/>
    <property type="match status" value="1"/>
</dbReference>
<name>A0A2N0B7F0_9LEPT</name>
<reference evidence="3" key="1">
    <citation type="submission" date="2017-07" db="EMBL/GenBank/DDBJ databases">
        <title>Leptospira spp. isolated from tropical soils.</title>
        <authorList>
            <person name="Thibeaux R."/>
            <person name="Iraola G."/>
            <person name="Ferres I."/>
            <person name="Bierque E."/>
            <person name="Girault D."/>
            <person name="Soupe-Gilbert M.-E."/>
            <person name="Picardeau M."/>
            <person name="Goarant C."/>
        </authorList>
    </citation>
    <scope>NUCLEOTIDE SEQUENCE [LARGE SCALE GENOMIC DNA]</scope>
    <source>
        <strain evidence="3">ATI7-C-A5</strain>
    </source>
</reference>
<dbReference type="Proteomes" id="UP000232122">
    <property type="component" value="Unassembled WGS sequence"/>
</dbReference>
<dbReference type="RefSeq" id="WP_100747496.1">
    <property type="nucleotide sequence ID" value="NZ_NPEF02000009.1"/>
</dbReference>
<evidence type="ECO:0000313" key="2">
    <source>
        <dbReference type="EMBL" id="MDV6235713.1"/>
    </source>
</evidence>
<sequence length="172" mass="18950">MSQTEFETFQETFLAKQKNTTAGKWFGFSSLNLNGKPFAASYEGQLVLKLGAETIATLFSRYPGSKLFDPSGMNRAMKDWLQIPTEFSGDWLELAQKALSFAASQAPKKTKIVKPSAKAPKKAAKKKNLVPVKKKTLQKKKSVAAPASKKKIGSVSKKKVAKKKTAPKKKRK</sequence>
<evidence type="ECO:0000313" key="4">
    <source>
        <dbReference type="Proteomes" id="UP000232122"/>
    </source>
</evidence>
<proteinExistence type="predicted"/>
<evidence type="ECO:0000256" key="1">
    <source>
        <dbReference type="SAM" id="MobiDB-lite"/>
    </source>
</evidence>
<protein>
    <submittedName>
        <fullName evidence="3">DUF773 domain-containing protein</fullName>
    </submittedName>
</protein>
<dbReference type="EMBL" id="NPEF01000132">
    <property type="protein sequence ID" value="PJZ92477.1"/>
    <property type="molecule type" value="Genomic_DNA"/>
</dbReference>
<reference evidence="2" key="3">
    <citation type="submission" date="2023-10" db="EMBL/GenBank/DDBJ databases">
        <authorList>
            <person name="Picardeau M."/>
            <person name="Thibeaux R."/>
        </authorList>
    </citation>
    <scope>NUCLEOTIDE SEQUENCE</scope>
    <source>
        <strain evidence="2">ATI7-C-A5</strain>
    </source>
</reference>
<evidence type="ECO:0000313" key="3">
    <source>
        <dbReference type="EMBL" id="PJZ92477.1"/>
    </source>
</evidence>
<comment type="caution">
    <text evidence="3">The sequence shown here is derived from an EMBL/GenBank/DDBJ whole genome shotgun (WGS) entry which is preliminary data.</text>
</comment>
<dbReference type="OrthoDB" id="342615at2"/>
<organism evidence="3">
    <name type="scientific">Leptospira ellisii</name>
    <dbReference type="NCBI Taxonomy" id="2023197"/>
    <lineage>
        <taxon>Bacteria</taxon>
        <taxon>Pseudomonadati</taxon>
        <taxon>Spirochaetota</taxon>
        <taxon>Spirochaetia</taxon>
        <taxon>Leptospirales</taxon>
        <taxon>Leptospiraceae</taxon>
        <taxon>Leptospira</taxon>
    </lineage>
</organism>
<reference evidence="2 4" key="2">
    <citation type="journal article" date="2018" name="Microb. Genom.">
        <title>Deciphering the unexplored Leptospira diversity from soils uncovers genomic evolution to virulence.</title>
        <authorList>
            <person name="Thibeaux R."/>
            <person name="Iraola G."/>
            <person name="Ferres I."/>
            <person name="Bierque E."/>
            <person name="Girault D."/>
            <person name="Soupe-Gilbert M.E."/>
            <person name="Picardeau M."/>
            <person name="Goarant C."/>
        </authorList>
    </citation>
    <scope>NUCLEOTIDE SEQUENCE [LARGE SCALE GENOMIC DNA]</scope>
    <source>
        <strain evidence="2 4">ATI7-C-A5</strain>
    </source>
</reference>
<keyword evidence="4" id="KW-1185">Reference proteome</keyword>
<dbReference type="EMBL" id="NPEF02000009">
    <property type="protein sequence ID" value="MDV6235713.1"/>
    <property type="molecule type" value="Genomic_DNA"/>
</dbReference>
<feature type="region of interest" description="Disordered" evidence="1">
    <location>
        <begin position="110"/>
        <end position="172"/>
    </location>
</feature>
<accession>A0A2N0B7F0</accession>
<dbReference type="AlphaFoldDB" id="A0A2N0B7F0"/>
<feature type="compositionally biased region" description="Basic residues" evidence="1">
    <location>
        <begin position="119"/>
        <end position="172"/>
    </location>
</feature>